<dbReference type="Proteomes" id="UP000326759">
    <property type="component" value="Unassembled WGS sequence"/>
</dbReference>
<organism evidence="1 2">
    <name type="scientific">Armadillidium nasatum</name>
    <dbReference type="NCBI Taxonomy" id="96803"/>
    <lineage>
        <taxon>Eukaryota</taxon>
        <taxon>Metazoa</taxon>
        <taxon>Ecdysozoa</taxon>
        <taxon>Arthropoda</taxon>
        <taxon>Crustacea</taxon>
        <taxon>Multicrustacea</taxon>
        <taxon>Malacostraca</taxon>
        <taxon>Eumalacostraca</taxon>
        <taxon>Peracarida</taxon>
        <taxon>Isopoda</taxon>
        <taxon>Oniscidea</taxon>
        <taxon>Crinocheta</taxon>
        <taxon>Armadillidiidae</taxon>
        <taxon>Armadillidium</taxon>
    </lineage>
</organism>
<keyword evidence="2" id="KW-1185">Reference proteome</keyword>
<reference evidence="1 2" key="1">
    <citation type="journal article" date="2019" name="PLoS Biol.">
        <title>Sex chromosomes control vertical transmission of feminizing Wolbachia symbionts in an isopod.</title>
        <authorList>
            <person name="Becking T."/>
            <person name="Chebbi M.A."/>
            <person name="Giraud I."/>
            <person name="Moumen B."/>
            <person name="Laverre T."/>
            <person name="Caubet Y."/>
            <person name="Peccoud J."/>
            <person name="Gilbert C."/>
            <person name="Cordaux R."/>
        </authorList>
    </citation>
    <scope>NUCLEOTIDE SEQUENCE [LARGE SCALE GENOMIC DNA]</scope>
    <source>
        <strain evidence="1">ANa2</strain>
        <tissue evidence="1">Whole body excluding digestive tract and cuticle</tissue>
    </source>
</reference>
<name>A0A5N5SJL2_9CRUS</name>
<evidence type="ECO:0000313" key="1">
    <source>
        <dbReference type="EMBL" id="KAB7493900.1"/>
    </source>
</evidence>
<dbReference type="EMBL" id="SEYY01024776">
    <property type="protein sequence ID" value="KAB7493900.1"/>
    <property type="molecule type" value="Genomic_DNA"/>
</dbReference>
<sequence>MSNPKGASLVR</sequence>
<protein>
    <submittedName>
        <fullName evidence="1">Uncharacterized protein</fullName>
    </submittedName>
</protein>
<comment type="caution">
    <text evidence="1">The sequence shown here is derived from an EMBL/GenBank/DDBJ whole genome shotgun (WGS) entry which is preliminary data.</text>
</comment>
<gene>
    <name evidence="1" type="ORF">Anas_11749</name>
</gene>
<accession>A0A5N5SJL2</accession>
<proteinExistence type="predicted"/>
<evidence type="ECO:0000313" key="2">
    <source>
        <dbReference type="Proteomes" id="UP000326759"/>
    </source>
</evidence>